<organism evidence="3 4">
    <name type="scientific">Tricholomella constricta</name>
    <dbReference type="NCBI Taxonomy" id="117010"/>
    <lineage>
        <taxon>Eukaryota</taxon>
        <taxon>Fungi</taxon>
        <taxon>Dikarya</taxon>
        <taxon>Basidiomycota</taxon>
        <taxon>Agaricomycotina</taxon>
        <taxon>Agaricomycetes</taxon>
        <taxon>Agaricomycetidae</taxon>
        <taxon>Agaricales</taxon>
        <taxon>Tricholomatineae</taxon>
        <taxon>Lyophyllaceae</taxon>
        <taxon>Tricholomella</taxon>
    </lineage>
</organism>
<feature type="compositionally biased region" description="Polar residues" evidence="1">
    <location>
        <begin position="13"/>
        <end position="23"/>
    </location>
</feature>
<gene>
    <name evidence="3" type="ORF">D9615_008133</name>
</gene>
<evidence type="ECO:0000259" key="2">
    <source>
        <dbReference type="Pfam" id="PF20411"/>
    </source>
</evidence>
<feature type="region of interest" description="Disordered" evidence="1">
    <location>
        <begin position="631"/>
        <end position="697"/>
    </location>
</feature>
<sequence>MDPRREDDKSLTKLYSNNAQSHTGLPDLSPAGTGPIYVEQYSMLQPEDVKDLKVPVFVEIKPFQQLLTPVDNNLKASELIPSFGSPKFETKCHEIPSTSSVPIMEGGTPMDVDQVLPGVGLSQELKSETRDDKALAMIIKVCHTKHEECLTSKKLSLLSPSPEIPAELLDTMAPLAEISTRSDTNPKPVKISEQEMPSTLDVEYHADNHSIGTPPIVFAEIPKGYKGPSEDDETPRTEGSALSLIEHAAKSGAMDISLDAPSPSAAPPDQEIPQIPTEANQNSPTLDERGKSISPTVREDLIMDTEEHLPVVSPTLSDKDLERTASTLQAPAVSSGKALIPRPAKRRRVLMEGVELPHSESVLHKLSTAAAKKESEKLESEKAMKHLKNPKVKKIQGTALNADTVRARLSSIGFDLVPIPLERAITDATFSRRFLSDHYGGNLRSTFPTISSKYFETHGLDDFMYMNLKHSPHAPQVPGAPGLWYTVGQYPYLIRADPRPKRMRVFAMLVSGIWQYQGQYALTPADSLTRQEWAAQDPKLRRTWERSIHEKDWGRATRARIALRARLGRAPTEAELNDALERKGKYKDVTPAHIREALLRGEEIMTVWTMKCVGYEADFQRGLIEKKLTWVPPDSSDSAKEGGEQKGQRVAKAASGMKTRKRAAEEMDDDLSTDFGVGDSTPQPVHTYGTRGAVRSR</sequence>
<evidence type="ECO:0000256" key="1">
    <source>
        <dbReference type="SAM" id="MobiDB-lite"/>
    </source>
</evidence>
<feature type="compositionally biased region" description="Basic and acidic residues" evidence="1">
    <location>
        <begin position="1"/>
        <end position="11"/>
    </location>
</feature>
<feature type="compositionally biased region" description="Basic and acidic residues" evidence="1">
    <location>
        <begin position="637"/>
        <end position="647"/>
    </location>
</feature>
<protein>
    <recommendedName>
        <fullName evidence="2">DUF6697 domain-containing protein</fullName>
    </recommendedName>
</protein>
<evidence type="ECO:0000313" key="4">
    <source>
        <dbReference type="Proteomes" id="UP000565441"/>
    </source>
</evidence>
<name>A0A8H5GVU8_9AGAR</name>
<evidence type="ECO:0000313" key="3">
    <source>
        <dbReference type="EMBL" id="KAF5371998.1"/>
    </source>
</evidence>
<feature type="region of interest" description="Disordered" evidence="1">
    <location>
        <begin position="258"/>
        <end position="291"/>
    </location>
</feature>
<dbReference type="AlphaFoldDB" id="A0A8H5GVU8"/>
<comment type="caution">
    <text evidence="3">The sequence shown here is derived from an EMBL/GenBank/DDBJ whole genome shotgun (WGS) entry which is preliminary data.</text>
</comment>
<keyword evidence="4" id="KW-1185">Reference proteome</keyword>
<accession>A0A8H5GVU8</accession>
<feature type="domain" description="DUF6697" evidence="2">
    <location>
        <begin position="429"/>
        <end position="626"/>
    </location>
</feature>
<dbReference type="Pfam" id="PF20411">
    <property type="entry name" value="DUF6697"/>
    <property type="match status" value="1"/>
</dbReference>
<dbReference type="OrthoDB" id="3176940at2759"/>
<dbReference type="Proteomes" id="UP000565441">
    <property type="component" value="Unassembled WGS sequence"/>
</dbReference>
<dbReference type="InterPro" id="IPR046520">
    <property type="entry name" value="DUF6697"/>
</dbReference>
<reference evidence="3 4" key="1">
    <citation type="journal article" date="2020" name="ISME J.">
        <title>Uncovering the hidden diversity of litter-decomposition mechanisms in mushroom-forming fungi.</title>
        <authorList>
            <person name="Floudas D."/>
            <person name="Bentzer J."/>
            <person name="Ahren D."/>
            <person name="Johansson T."/>
            <person name="Persson P."/>
            <person name="Tunlid A."/>
        </authorList>
    </citation>
    <scope>NUCLEOTIDE SEQUENCE [LARGE SCALE GENOMIC DNA]</scope>
    <source>
        <strain evidence="3 4">CBS 661.87</strain>
    </source>
</reference>
<dbReference type="EMBL" id="JAACJP010000044">
    <property type="protein sequence ID" value="KAF5371998.1"/>
    <property type="molecule type" value="Genomic_DNA"/>
</dbReference>
<feature type="region of interest" description="Disordered" evidence="1">
    <location>
        <begin position="1"/>
        <end position="31"/>
    </location>
</feature>
<proteinExistence type="predicted"/>